<dbReference type="InterPro" id="IPR049945">
    <property type="entry name" value="AAA_22"/>
</dbReference>
<reference evidence="3" key="1">
    <citation type="submission" date="2020-10" db="EMBL/GenBank/DDBJ databases">
        <title>Connecting structure to function with the recovery of over 1000 high-quality activated sludge metagenome-assembled genomes encoding full-length rRNA genes using long-read sequencing.</title>
        <authorList>
            <person name="Singleton C.M."/>
            <person name="Petriglieri F."/>
            <person name="Kristensen J.M."/>
            <person name="Kirkegaard R.H."/>
            <person name="Michaelsen T.Y."/>
            <person name="Andersen M.H."/>
            <person name="Karst S.M."/>
            <person name="Dueholm M.S."/>
            <person name="Nielsen P.H."/>
            <person name="Albertsen M."/>
        </authorList>
    </citation>
    <scope>NUCLEOTIDE SEQUENCE</scope>
    <source>
        <strain evidence="3">Bjer_18-Q3-R1-45_BAT3C.347</strain>
    </source>
</reference>
<evidence type="ECO:0000313" key="3">
    <source>
        <dbReference type="EMBL" id="MBK6975175.1"/>
    </source>
</evidence>
<dbReference type="Pfam" id="PF13401">
    <property type="entry name" value="AAA_22"/>
    <property type="match status" value="1"/>
</dbReference>
<dbReference type="SUPFAM" id="SSF52540">
    <property type="entry name" value="P-loop containing nucleoside triphosphate hydrolases"/>
    <property type="match status" value="1"/>
</dbReference>
<evidence type="ECO:0000259" key="2">
    <source>
        <dbReference type="Pfam" id="PF13401"/>
    </source>
</evidence>
<dbReference type="PANTHER" id="PTHR35894">
    <property type="entry name" value="GENERAL SECRETION PATHWAY PROTEIN A-RELATED"/>
    <property type="match status" value="1"/>
</dbReference>
<dbReference type="InterPro" id="IPR052026">
    <property type="entry name" value="ExeA_AAA_ATPase_DNA-bind"/>
</dbReference>
<name>A0A9D7HW37_9PROT</name>
<feature type="region of interest" description="Disordered" evidence="1">
    <location>
        <begin position="317"/>
        <end position="348"/>
    </location>
</feature>
<dbReference type="EMBL" id="JADJEV010000005">
    <property type="protein sequence ID" value="MBK6975175.1"/>
    <property type="molecule type" value="Genomic_DNA"/>
</dbReference>
<evidence type="ECO:0000256" key="1">
    <source>
        <dbReference type="SAM" id="MobiDB-lite"/>
    </source>
</evidence>
<dbReference type="Gene3D" id="3.30.70.1070">
    <property type="entry name" value="Sporulation related repeat"/>
    <property type="match status" value="1"/>
</dbReference>
<sequence>MYFEYFGLNEAPFRITPHTDFFFAGANRGATLDALIYAILNDQGIVRVIGEVGSGKTMLCRMLAESLPEHVDTIYLANPLLSRDEILHALADELQVRLEAERPGALLGALQNHLIERHGAGRHVVALIDEAHAMPPDTLEQIRLLSNLETSRDKLLQIVLFGQPELDTMLSRPDMRQLRDRITHSFRLEPLVRDDVAEYLDFRMRAAGYRGPTVFAPAAIRRLARASHGLTRRINVLADKSLLAAFASNSHQVAARHVKAAVRDTDTPSAGRAGIGRWRWALGLAALLAAIAGAGQWWWLAHPGAVVSRTDAVLATADAPPATPPPATATPEPAANAEKPTQLAAAPSVPLAPARELAAATNPAPTVPAVEAAANAAAAEAEPLDPLLAPLGNAFADRLAASERWRRQTPAQHWFIQLATAEIGDPSGVGRYLSRAARQVDDASLRVFVDRRSSGLRIGIIYGDYPTAAAARTAMRSMPPSLLAQGAYARQLGSLD</sequence>
<organism evidence="3 4">
    <name type="scientific">Candidatus Methylophosphatis roskildensis</name>
    <dbReference type="NCBI Taxonomy" id="2899263"/>
    <lineage>
        <taxon>Bacteria</taxon>
        <taxon>Pseudomonadati</taxon>
        <taxon>Pseudomonadota</taxon>
        <taxon>Betaproteobacteria</taxon>
        <taxon>Nitrosomonadales</taxon>
        <taxon>Sterolibacteriaceae</taxon>
        <taxon>Candidatus Methylophosphatis</taxon>
    </lineage>
</organism>
<feature type="compositionally biased region" description="Low complexity" evidence="1">
    <location>
        <begin position="329"/>
        <end position="348"/>
    </location>
</feature>
<protein>
    <submittedName>
        <fullName evidence="3">AAA family ATPase</fullName>
    </submittedName>
</protein>
<proteinExistence type="predicted"/>
<dbReference type="Gene3D" id="3.40.50.300">
    <property type="entry name" value="P-loop containing nucleotide triphosphate hydrolases"/>
    <property type="match status" value="1"/>
</dbReference>
<feature type="domain" description="ORC1/DEAH AAA+ ATPase" evidence="2">
    <location>
        <begin position="42"/>
        <end position="170"/>
    </location>
</feature>
<dbReference type="CDD" id="cd00009">
    <property type="entry name" value="AAA"/>
    <property type="match status" value="1"/>
</dbReference>
<comment type="caution">
    <text evidence="3">The sequence shown here is derived from an EMBL/GenBank/DDBJ whole genome shotgun (WGS) entry which is preliminary data.</text>
</comment>
<dbReference type="GO" id="GO:0016887">
    <property type="term" value="F:ATP hydrolysis activity"/>
    <property type="evidence" value="ECO:0007669"/>
    <property type="project" value="InterPro"/>
</dbReference>
<evidence type="ECO:0000313" key="4">
    <source>
        <dbReference type="Proteomes" id="UP000807785"/>
    </source>
</evidence>
<dbReference type="InterPro" id="IPR027417">
    <property type="entry name" value="P-loop_NTPase"/>
</dbReference>
<dbReference type="Proteomes" id="UP000807785">
    <property type="component" value="Unassembled WGS sequence"/>
</dbReference>
<accession>A0A9D7HW37</accession>
<dbReference type="InterPro" id="IPR036680">
    <property type="entry name" value="SPOR-like_sf"/>
</dbReference>
<dbReference type="GO" id="GO:0042834">
    <property type="term" value="F:peptidoglycan binding"/>
    <property type="evidence" value="ECO:0007669"/>
    <property type="project" value="InterPro"/>
</dbReference>
<gene>
    <name evidence="3" type="ORF">IPH26_20290</name>
</gene>
<dbReference type="PANTHER" id="PTHR35894:SF1">
    <property type="entry name" value="PHOSPHORIBULOKINASE _ URIDINE KINASE FAMILY"/>
    <property type="match status" value="1"/>
</dbReference>
<dbReference type="AlphaFoldDB" id="A0A9D7HW37"/>